<dbReference type="EMBL" id="MK072413">
    <property type="protein sequence ID" value="AYV84618.1"/>
    <property type="molecule type" value="Genomic_DNA"/>
</dbReference>
<name>A0A3G5ABJ9_9VIRU</name>
<gene>
    <name evidence="2" type="ORF">Hyperionvirus31_8</name>
</gene>
<reference evidence="2" key="1">
    <citation type="submission" date="2018-10" db="EMBL/GenBank/DDBJ databases">
        <title>Hidden diversity of soil giant viruses.</title>
        <authorList>
            <person name="Schulz F."/>
            <person name="Alteio L."/>
            <person name="Goudeau D."/>
            <person name="Ryan E.M."/>
            <person name="Malmstrom R.R."/>
            <person name="Blanchard J."/>
            <person name="Woyke T."/>
        </authorList>
    </citation>
    <scope>NUCLEOTIDE SEQUENCE</scope>
    <source>
        <strain evidence="2">HYV1</strain>
    </source>
</reference>
<protein>
    <submittedName>
        <fullName evidence="2">Uncharacterized protein</fullName>
    </submittedName>
</protein>
<organism evidence="2">
    <name type="scientific">Hyperionvirus sp</name>
    <dbReference type="NCBI Taxonomy" id="2487770"/>
    <lineage>
        <taxon>Viruses</taxon>
        <taxon>Varidnaviria</taxon>
        <taxon>Bamfordvirae</taxon>
        <taxon>Nucleocytoviricota</taxon>
        <taxon>Megaviricetes</taxon>
        <taxon>Imitervirales</taxon>
        <taxon>Mimiviridae</taxon>
        <taxon>Klosneuvirinae</taxon>
    </lineage>
</organism>
<accession>A0A3G5ABJ9</accession>
<keyword evidence="1" id="KW-0812">Transmembrane</keyword>
<keyword evidence="1" id="KW-1133">Transmembrane helix</keyword>
<evidence type="ECO:0000313" key="2">
    <source>
        <dbReference type="EMBL" id="AYV84618.1"/>
    </source>
</evidence>
<evidence type="ECO:0000256" key="1">
    <source>
        <dbReference type="SAM" id="Phobius"/>
    </source>
</evidence>
<sequence>MEAFSSSSLYLLIMNIAAFSYFFSHARVSKVFDFLSMLIECHFIVGFESARMASASVVKLVEMLPIFV</sequence>
<proteinExistence type="predicted"/>
<feature type="transmembrane region" description="Helical" evidence="1">
    <location>
        <begin position="6"/>
        <end position="23"/>
    </location>
</feature>
<keyword evidence="1" id="KW-0472">Membrane</keyword>